<dbReference type="VEuPathDB" id="MicrosporidiaDB:AAJ76_1600020477"/>
<keyword evidence="1" id="KW-1133">Transmembrane helix</keyword>
<dbReference type="EMBL" id="JPQZ01000016">
    <property type="protein sequence ID" value="KKO75602.1"/>
    <property type="molecule type" value="Genomic_DNA"/>
</dbReference>
<dbReference type="AlphaFoldDB" id="A0A0F9YST2"/>
<evidence type="ECO:0000256" key="1">
    <source>
        <dbReference type="SAM" id="Phobius"/>
    </source>
</evidence>
<organism evidence="2 3">
    <name type="scientific">Vairimorpha ceranae</name>
    <dbReference type="NCBI Taxonomy" id="40302"/>
    <lineage>
        <taxon>Eukaryota</taxon>
        <taxon>Fungi</taxon>
        <taxon>Fungi incertae sedis</taxon>
        <taxon>Microsporidia</taxon>
        <taxon>Nosematidae</taxon>
        <taxon>Vairimorpha</taxon>
    </lineage>
</organism>
<proteinExistence type="predicted"/>
<name>A0A0F9YST2_9MICR</name>
<sequence>MNSYKSKVYIIFAYWIFAIAGIITEINLTKELMALLTNLSPNKLLEAVCIYQMLYTKLLSLLEVSYVAKLFFSQDISTLVQIFIVKLINILIWLILGLQFSINFYFYFHVIIAFISLCLLFCISYFEYSSIYKNYNRRISYDPALISIHIFLQIVNAIQNATKFFLVMRIIVEIYIKYFDTYSIYTFFKFLTIFIVETYEKREEKIAHKVRAYTILYVFFTIGSTASITSLMLNHEVTHHFISFNFELLTLTNFILLLICSFKTKNVYT</sequence>
<feature type="transmembrane region" description="Helical" evidence="1">
    <location>
        <begin position="144"/>
        <end position="162"/>
    </location>
</feature>
<keyword evidence="3" id="KW-1185">Reference proteome</keyword>
<feature type="transmembrane region" description="Helical" evidence="1">
    <location>
        <begin position="182"/>
        <end position="200"/>
    </location>
</feature>
<feature type="transmembrane region" description="Helical" evidence="1">
    <location>
        <begin position="104"/>
        <end position="123"/>
    </location>
</feature>
<dbReference type="VEuPathDB" id="MicrosporidiaDB:G9O61_00g004280"/>
<comment type="caution">
    <text evidence="2">The sequence shown here is derived from an EMBL/GenBank/DDBJ whole genome shotgun (WGS) entry which is preliminary data.</text>
</comment>
<evidence type="ECO:0000313" key="2">
    <source>
        <dbReference type="EMBL" id="KKO75602.1"/>
    </source>
</evidence>
<protein>
    <submittedName>
        <fullName evidence="2">Uncharacterized protein</fullName>
    </submittedName>
</protein>
<gene>
    <name evidence="2" type="ORF">AAJ76_1600020477</name>
</gene>
<feature type="transmembrane region" description="Helical" evidence="1">
    <location>
        <begin position="7"/>
        <end position="24"/>
    </location>
</feature>
<feature type="transmembrane region" description="Helical" evidence="1">
    <location>
        <begin position="79"/>
        <end position="98"/>
    </location>
</feature>
<feature type="transmembrane region" description="Helical" evidence="1">
    <location>
        <begin position="239"/>
        <end position="260"/>
    </location>
</feature>
<dbReference type="Proteomes" id="UP000034350">
    <property type="component" value="Unassembled WGS sequence"/>
</dbReference>
<reference evidence="2 3" key="1">
    <citation type="journal article" date="2015" name="Environ. Microbiol.">
        <title>Genome analyses suggest the presence of polyploidy and recent human-driven expansions in eight global populations of the honeybee pathogen Nosema ceranae.</title>
        <authorList>
            <person name="Pelin A."/>
            <person name="Selman M."/>
            <person name="Aris-Brosou S."/>
            <person name="Farinelli L."/>
            <person name="Corradi N."/>
        </authorList>
    </citation>
    <scope>NUCLEOTIDE SEQUENCE [LARGE SCALE GENOMIC DNA]</scope>
    <source>
        <strain evidence="2 3">PA08 1199</strain>
    </source>
</reference>
<dbReference type="RefSeq" id="XP_024331344.1">
    <property type="nucleotide sequence ID" value="XM_024474146.1"/>
</dbReference>
<dbReference type="VEuPathDB" id="MicrosporidiaDB:NCER_100045"/>
<feature type="transmembrane region" description="Helical" evidence="1">
    <location>
        <begin position="212"/>
        <end position="233"/>
    </location>
</feature>
<keyword evidence="1" id="KW-0472">Membrane</keyword>
<accession>A0A0F9YST2</accession>
<keyword evidence="1" id="KW-0812">Transmembrane</keyword>
<dbReference type="GeneID" id="36319055"/>
<evidence type="ECO:0000313" key="3">
    <source>
        <dbReference type="Proteomes" id="UP000034350"/>
    </source>
</evidence>